<dbReference type="GO" id="GO:0005634">
    <property type="term" value="C:nucleus"/>
    <property type="evidence" value="ECO:0007669"/>
    <property type="project" value="TreeGrafter"/>
</dbReference>
<dbReference type="STRING" id="418985.A0A1V9WZF1"/>
<dbReference type="PANTHER" id="PTHR11375">
    <property type="entry name" value="ACIDIC LEUCINE-RICH NUCLEAR PHOSPHOPROTEIN 32"/>
    <property type="match status" value="1"/>
</dbReference>
<dbReference type="Pfam" id="PF14580">
    <property type="entry name" value="LRR_9"/>
    <property type="match status" value="1"/>
</dbReference>
<evidence type="ECO:0000313" key="7">
    <source>
        <dbReference type="Proteomes" id="UP000192247"/>
    </source>
</evidence>
<dbReference type="GO" id="GO:0042393">
    <property type="term" value="F:histone binding"/>
    <property type="evidence" value="ECO:0007669"/>
    <property type="project" value="TreeGrafter"/>
</dbReference>
<name>A0A1V9WZF1_9ACAR</name>
<proteinExistence type="inferred from homology"/>
<gene>
    <name evidence="6" type="ORF">BIW11_02317</name>
</gene>
<dbReference type="SMART" id="SM00446">
    <property type="entry name" value="LRRcap"/>
    <property type="match status" value="1"/>
</dbReference>
<dbReference type="FunFam" id="3.80.10.10:FF:000131">
    <property type="entry name" value="acidic leucine-rich nuclear phosphoprotein 32-related protein-like"/>
    <property type="match status" value="1"/>
</dbReference>
<evidence type="ECO:0000259" key="5">
    <source>
        <dbReference type="SMART" id="SM00446"/>
    </source>
</evidence>
<dbReference type="EMBL" id="MNPL01031732">
    <property type="protein sequence ID" value="OQR66613.1"/>
    <property type="molecule type" value="Genomic_DNA"/>
</dbReference>
<dbReference type="InterPro" id="IPR003603">
    <property type="entry name" value="U2A'_phosphoprotein32A_C"/>
</dbReference>
<evidence type="ECO:0000256" key="2">
    <source>
        <dbReference type="ARBA" id="ARBA00022737"/>
    </source>
</evidence>
<reference evidence="6 7" key="1">
    <citation type="journal article" date="2017" name="Gigascience">
        <title>Draft genome of the honey bee ectoparasitic mite, Tropilaelaps mercedesae, is shaped by the parasitic life history.</title>
        <authorList>
            <person name="Dong X."/>
            <person name="Armstrong S.D."/>
            <person name="Xia D."/>
            <person name="Makepeace B.L."/>
            <person name="Darby A.C."/>
            <person name="Kadowaki T."/>
        </authorList>
    </citation>
    <scope>NUCLEOTIDE SEQUENCE [LARGE SCALE GENOMIC DNA]</scope>
    <source>
        <strain evidence="6">Wuxi-XJTLU</strain>
    </source>
</reference>
<evidence type="ECO:0000256" key="3">
    <source>
        <dbReference type="ARBA" id="ARBA00025777"/>
    </source>
</evidence>
<sequence>MEKRVELEKRGRTADKVTELNLDNSRSTTIVGLGDEFVNLRTLSLNSVGLTSLKGFPKLPCLEKLELSDNRISGGLNVLHGSPRLTHLTLSNNKIQEVETLEPLASLKELRVLDLFNCGVTSVDGYREKMFQLLPSLKYLDGYDRDEKEATSEEDVTPRLRTGP</sequence>
<feature type="domain" description="U2A'/phosphoprotein 32 family A C-terminal" evidence="5">
    <location>
        <begin position="123"/>
        <end position="141"/>
    </location>
</feature>
<dbReference type="Gene3D" id="3.80.10.10">
    <property type="entry name" value="Ribonuclease Inhibitor"/>
    <property type="match status" value="1"/>
</dbReference>
<dbReference type="InterPro" id="IPR001611">
    <property type="entry name" value="Leu-rich_rpt"/>
</dbReference>
<comment type="similarity">
    <text evidence="3">Belongs to the ANP32 family.</text>
</comment>
<keyword evidence="1" id="KW-0433">Leucine-rich repeat</keyword>
<dbReference type="AlphaFoldDB" id="A0A1V9WZF1"/>
<dbReference type="InterPro" id="IPR045081">
    <property type="entry name" value="AN32"/>
</dbReference>
<dbReference type="InParanoid" id="A0A1V9WZF1"/>
<feature type="region of interest" description="Disordered" evidence="4">
    <location>
        <begin position="144"/>
        <end position="164"/>
    </location>
</feature>
<protein>
    <submittedName>
        <fullName evidence="6">Acidic leucine-rich nuclear phosphoprotein 32 family member A-like</fullName>
    </submittedName>
</protein>
<dbReference type="OrthoDB" id="2160613at2759"/>
<accession>A0A1V9WZF1</accession>
<dbReference type="Proteomes" id="UP000192247">
    <property type="component" value="Unassembled WGS sequence"/>
</dbReference>
<dbReference type="PROSITE" id="PS51450">
    <property type="entry name" value="LRR"/>
    <property type="match status" value="1"/>
</dbReference>
<keyword evidence="2" id="KW-0677">Repeat</keyword>
<dbReference type="InterPro" id="IPR032675">
    <property type="entry name" value="LRR_dom_sf"/>
</dbReference>
<dbReference type="SUPFAM" id="SSF52058">
    <property type="entry name" value="L domain-like"/>
    <property type="match status" value="1"/>
</dbReference>
<organism evidence="6 7">
    <name type="scientific">Tropilaelaps mercedesae</name>
    <dbReference type="NCBI Taxonomy" id="418985"/>
    <lineage>
        <taxon>Eukaryota</taxon>
        <taxon>Metazoa</taxon>
        <taxon>Ecdysozoa</taxon>
        <taxon>Arthropoda</taxon>
        <taxon>Chelicerata</taxon>
        <taxon>Arachnida</taxon>
        <taxon>Acari</taxon>
        <taxon>Parasitiformes</taxon>
        <taxon>Mesostigmata</taxon>
        <taxon>Gamasina</taxon>
        <taxon>Dermanyssoidea</taxon>
        <taxon>Laelapidae</taxon>
        <taxon>Tropilaelaps</taxon>
    </lineage>
</organism>
<dbReference type="PANTHER" id="PTHR11375:SF0">
    <property type="entry name" value="ACIDIC LEUCINE-RICH NUCLEAR PHOSPHOPROTEIN 32 FAMILY MEMBER A"/>
    <property type="match status" value="1"/>
</dbReference>
<evidence type="ECO:0000313" key="6">
    <source>
        <dbReference type="EMBL" id="OQR66613.1"/>
    </source>
</evidence>
<comment type="caution">
    <text evidence="6">The sequence shown here is derived from an EMBL/GenBank/DDBJ whole genome shotgun (WGS) entry which is preliminary data.</text>
</comment>
<dbReference type="FunCoup" id="A0A1V9WZF1">
    <property type="interactions" value="1638"/>
</dbReference>
<keyword evidence="7" id="KW-1185">Reference proteome</keyword>
<evidence type="ECO:0000256" key="1">
    <source>
        <dbReference type="ARBA" id="ARBA00022614"/>
    </source>
</evidence>
<evidence type="ECO:0000256" key="4">
    <source>
        <dbReference type="SAM" id="MobiDB-lite"/>
    </source>
</evidence>